<reference evidence="1 2" key="1">
    <citation type="submission" date="2020-04" db="EMBL/GenBank/DDBJ databases">
        <title>Ramlibacter sp. G-1-2-2 isolated from soil.</title>
        <authorList>
            <person name="Dahal R.H."/>
        </authorList>
    </citation>
    <scope>NUCLEOTIDE SEQUENCE [LARGE SCALE GENOMIC DNA]</scope>
    <source>
        <strain evidence="1 2">G-1-2-2</strain>
    </source>
</reference>
<gene>
    <name evidence="1" type="ORF">HHL11_08740</name>
</gene>
<name>A0A848H5H2_9BURK</name>
<sequence length="46" mass="4727">MMILQRDAIMLGKDVAAWLPYAVNSHGVATPAAPPVAAPQPADAAQ</sequence>
<evidence type="ECO:0000313" key="2">
    <source>
        <dbReference type="Proteomes" id="UP000541185"/>
    </source>
</evidence>
<dbReference type="RefSeq" id="WP_169418015.1">
    <property type="nucleotide sequence ID" value="NZ_JABBFX010000001.1"/>
</dbReference>
<protein>
    <submittedName>
        <fullName evidence="1">Uncharacterized protein</fullName>
    </submittedName>
</protein>
<comment type="caution">
    <text evidence="1">The sequence shown here is derived from an EMBL/GenBank/DDBJ whole genome shotgun (WGS) entry which is preliminary data.</text>
</comment>
<organism evidence="1 2">
    <name type="scientific">Ramlibacter agri</name>
    <dbReference type="NCBI Taxonomy" id="2728837"/>
    <lineage>
        <taxon>Bacteria</taxon>
        <taxon>Pseudomonadati</taxon>
        <taxon>Pseudomonadota</taxon>
        <taxon>Betaproteobacteria</taxon>
        <taxon>Burkholderiales</taxon>
        <taxon>Comamonadaceae</taxon>
        <taxon>Ramlibacter</taxon>
    </lineage>
</organism>
<dbReference type="Proteomes" id="UP000541185">
    <property type="component" value="Unassembled WGS sequence"/>
</dbReference>
<proteinExistence type="predicted"/>
<keyword evidence="2" id="KW-1185">Reference proteome</keyword>
<accession>A0A848H5H2</accession>
<evidence type="ECO:0000313" key="1">
    <source>
        <dbReference type="EMBL" id="NML43833.1"/>
    </source>
</evidence>
<dbReference type="EMBL" id="JABBFX010000001">
    <property type="protein sequence ID" value="NML43833.1"/>
    <property type="molecule type" value="Genomic_DNA"/>
</dbReference>
<dbReference type="AlphaFoldDB" id="A0A848H5H2"/>